<keyword evidence="2" id="KW-1185">Reference proteome</keyword>
<comment type="caution">
    <text evidence="1">The sequence shown here is derived from an EMBL/GenBank/DDBJ whole genome shotgun (WGS) entry which is preliminary data.</text>
</comment>
<evidence type="ECO:0000313" key="1">
    <source>
        <dbReference type="EMBL" id="MFM9332445.1"/>
    </source>
</evidence>
<proteinExistence type="predicted"/>
<organism evidence="1 2">
    <name type="scientific">Paenibacillus mesotrionivorans</name>
    <dbReference type="NCBI Taxonomy" id="3160968"/>
    <lineage>
        <taxon>Bacteria</taxon>
        <taxon>Bacillati</taxon>
        <taxon>Bacillota</taxon>
        <taxon>Bacilli</taxon>
        <taxon>Bacillales</taxon>
        <taxon>Paenibacillaceae</taxon>
        <taxon>Paenibacillus</taxon>
    </lineage>
</organism>
<accession>A0ACC7P6W7</accession>
<sequence>MWLLLAASAAVCFGLRGILYQWTSRQPADRNVLLFGVYACGAVVALALNLFWGQPWTAGAAVGIAMGLFSFVSNSAMHKGFAVGKASLVALLVGLPPLIVVLAAMVLWKEHLSVGQTLCFVVILGGGLLVKSAGGLSLRNMEGAQWGLLAMVTFAFTDLSSKQAALSGGETLPTLVLMYVTGSLLFAVSAGVDRKRQLAAEARGGAEAALARQETAAAAEGVQPPRWSLGKTVGIGMAVGISNISGMILMMPAMKMGITGLVSAIVALNALIIMLYAWIILRERVKPMELAGMILAFAGVLALRLLG</sequence>
<evidence type="ECO:0000313" key="2">
    <source>
        <dbReference type="Proteomes" id="UP001631969"/>
    </source>
</evidence>
<dbReference type="Proteomes" id="UP001631969">
    <property type="component" value="Unassembled WGS sequence"/>
</dbReference>
<protein>
    <submittedName>
        <fullName evidence="1">EamA family transporter</fullName>
    </submittedName>
</protein>
<dbReference type="EMBL" id="JBJURJ010000031">
    <property type="protein sequence ID" value="MFM9332445.1"/>
    <property type="molecule type" value="Genomic_DNA"/>
</dbReference>
<reference evidence="1" key="1">
    <citation type="submission" date="2024-12" db="EMBL/GenBank/DDBJ databases">
        <authorList>
            <person name="Wu N."/>
        </authorList>
    </citation>
    <scope>NUCLEOTIDE SEQUENCE</scope>
    <source>
        <strain evidence="1">P15</strain>
    </source>
</reference>
<gene>
    <name evidence="1" type="ORF">ACI1P1_29535</name>
</gene>
<name>A0ACC7P6W7_9BACL</name>